<dbReference type="Proteomes" id="UP000800039">
    <property type="component" value="Unassembled WGS sequence"/>
</dbReference>
<reference evidence="2" key="1">
    <citation type="submission" date="2020-01" db="EMBL/GenBank/DDBJ databases">
        <authorList>
            <consortium name="DOE Joint Genome Institute"/>
            <person name="Haridas S."/>
            <person name="Albert R."/>
            <person name="Binder M."/>
            <person name="Bloem J."/>
            <person name="Labutti K."/>
            <person name="Salamov A."/>
            <person name="Andreopoulos B."/>
            <person name="Baker S.E."/>
            <person name="Barry K."/>
            <person name="Bills G."/>
            <person name="Bluhm B.H."/>
            <person name="Cannon C."/>
            <person name="Castanera R."/>
            <person name="Culley D.E."/>
            <person name="Daum C."/>
            <person name="Ezra D."/>
            <person name="Gonzalez J.B."/>
            <person name="Henrissat B."/>
            <person name="Kuo A."/>
            <person name="Liang C."/>
            <person name="Lipzen A."/>
            <person name="Lutzoni F."/>
            <person name="Magnuson J."/>
            <person name="Mondo S."/>
            <person name="Nolan M."/>
            <person name="Ohm R."/>
            <person name="Pangilinan J."/>
            <person name="Park H.-J."/>
            <person name="Ramirez L."/>
            <person name="Alfaro M."/>
            <person name="Sun H."/>
            <person name="Tritt A."/>
            <person name="Yoshinaga Y."/>
            <person name="Zwiers L.-H."/>
            <person name="Turgeon B.G."/>
            <person name="Goodwin S.B."/>
            <person name="Spatafora J.W."/>
            <person name="Crous P.W."/>
            <person name="Grigoriev I.V."/>
        </authorList>
    </citation>
    <scope>NUCLEOTIDE SEQUENCE</scope>
    <source>
        <strain evidence="2">CBS 394.84</strain>
    </source>
</reference>
<name>A0A9P4L8H3_9PLEO</name>
<feature type="region of interest" description="Disordered" evidence="1">
    <location>
        <begin position="505"/>
        <end position="553"/>
    </location>
</feature>
<comment type="caution">
    <text evidence="2">The sequence shown here is derived from an EMBL/GenBank/DDBJ whole genome shotgun (WGS) entry which is preliminary data.</text>
</comment>
<feature type="region of interest" description="Disordered" evidence="1">
    <location>
        <begin position="1"/>
        <end position="20"/>
    </location>
</feature>
<keyword evidence="3" id="KW-1185">Reference proteome</keyword>
<sequence length="553" mass="60296">MERSVATHAQGEEAHGHHHSPSIDHFVHIFLDNTKNRFGESSVEVVTINAILSTFRSGDISKRDALSSITLTLRDQEDLKQDLMNVLYHQDAKWGAGDFDFDQLITLPSPQSMQPTHEPWLRLPPITSLWYPEHQAARSINPAMLNNYGGPPNFGNQEYREPVYAQRGYGNWQPPYMSASYDADMSAIHEVFGIDASPSVLGNPFAVPIGQGAIDMPPPSTKRRSRGSIAQVKAEQQHGGDTAKVPGLSTPPASITTEAPVAHGPKSTQSSEMKTAGDCSEGDRFVHSICGKGFASRAKVRKHHWGAKNNDVRTKTGCWAKHKKPNVSWDEHPSCKEEAPAPRAVKKSPSQSTLRPKDSGHAAPGVPTMIPRYNTIEGFPTLQDLPQTVAQALGPWTPTRHSLENVGPYHSHRVPVRGSFETLLSAVNVASRIDAPKPEGRNDSVVSHLDAQAVAAEHDRQYNPAWLEASHGGDDGGFAYGRSPIVANALGISYFNEGVQVPSGMASSSQMGEGGYASTFDSNHEHMSNASKRDRTMFRSSISPDAETKMPKF</sequence>
<feature type="region of interest" description="Disordered" evidence="1">
    <location>
        <begin position="324"/>
        <end position="367"/>
    </location>
</feature>
<evidence type="ECO:0000256" key="1">
    <source>
        <dbReference type="SAM" id="MobiDB-lite"/>
    </source>
</evidence>
<evidence type="ECO:0000313" key="2">
    <source>
        <dbReference type="EMBL" id="KAF1845347.1"/>
    </source>
</evidence>
<feature type="region of interest" description="Disordered" evidence="1">
    <location>
        <begin position="212"/>
        <end position="279"/>
    </location>
</feature>
<dbReference type="AlphaFoldDB" id="A0A9P4L8H3"/>
<feature type="compositionally biased region" description="Basic and acidic residues" evidence="1">
    <location>
        <begin position="522"/>
        <end position="537"/>
    </location>
</feature>
<proteinExistence type="predicted"/>
<dbReference type="OrthoDB" id="3644322at2759"/>
<protein>
    <submittedName>
        <fullName evidence="2">Uncharacterized protein</fullName>
    </submittedName>
</protein>
<dbReference type="EMBL" id="ML976616">
    <property type="protein sequence ID" value="KAF1845347.1"/>
    <property type="molecule type" value="Genomic_DNA"/>
</dbReference>
<feature type="compositionally biased region" description="Basic and acidic residues" evidence="1">
    <location>
        <begin position="329"/>
        <end position="340"/>
    </location>
</feature>
<dbReference type="RefSeq" id="XP_040787910.1">
    <property type="nucleotide sequence ID" value="XM_040931858.1"/>
</dbReference>
<evidence type="ECO:0000313" key="3">
    <source>
        <dbReference type="Proteomes" id="UP000800039"/>
    </source>
</evidence>
<dbReference type="GeneID" id="63849110"/>
<accession>A0A9P4L8H3</accession>
<gene>
    <name evidence="2" type="ORF">K460DRAFT_355178</name>
</gene>
<organism evidence="2 3">
    <name type="scientific">Cucurbitaria berberidis CBS 394.84</name>
    <dbReference type="NCBI Taxonomy" id="1168544"/>
    <lineage>
        <taxon>Eukaryota</taxon>
        <taxon>Fungi</taxon>
        <taxon>Dikarya</taxon>
        <taxon>Ascomycota</taxon>
        <taxon>Pezizomycotina</taxon>
        <taxon>Dothideomycetes</taxon>
        <taxon>Pleosporomycetidae</taxon>
        <taxon>Pleosporales</taxon>
        <taxon>Pleosporineae</taxon>
        <taxon>Cucurbitariaceae</taxon>
        <taxon>Cucurbitaria</taxon>
    </lineage>
</organism>